<feature type="domain" description="IrrE N-terminal-like" evidence="1">
    <location>
        <begin position="76"/>
        <end position="179"/>
    </location>
</feature>
<evidence type="ECO:0000313" key="2">
    <source>
        <dbReference type="EMBL" id="WIM04459.1"/>
    </source>
</evidence>
<dbReference type="InterPro" id="IPR052345">
    <property type="entry name" value="Rad_response_metalloprotease"/>
</dbReference>
<dbReference type="EMBL" id="CP107246">
    <property type="protein sequence ID" value="WIM04459.1"/>
    <property type="molecule type" value="Genomic_DNA"/>
</dbReference>
<dbReference type="PANTHER" id="PTHR43236:SF2">
    <property type="entry name" value="BLL0069 PROTEIN"/>
    <property type="match status" value="1"/>
</dbReference>
<gene>
    <name evidence="2" type="ORF">OHM77_07005</name>
</gene>
<dbReference type="AlphaFoldDB" id="A0AA49FJ02"/>
<accession>A0AA49FJ02</accession>
<proteinExistence type="predicted"/>
<name>A0AA49FJ02_9PROT</name>
<dbReference type="Proteomes" id="UP001234916">
    <property type="component" value="Chromosome"/>
</dbReference>
<sequence length="310" mass="34809">MTAEVLTPPRAAYNIIKWMRAYLGGEMPLVTDLDLIRQMLPSTPYGKGVKEIKPPAPAPWSGCEGALVRNPDDSAEWGIFYNGSARQERRRFTIAHELGHFVLHRAQPPEGGFNCDKSSVYSGSDTMAVIEREANVFASNLLMPGDVFGKCINGSHVDLHLLSGLAKQFDVSFEALCIRFIQHTSQRAILVCWDNGYLDYESRSRSAVMTRARVRRTDDPQEPLPNTVAGDTSVAQEWGGITLSAAVWCAEEAPYMKLTEFKHTYNERDRVLSLLLLESAEPRPWDRSWQDGDSFDSYDQFVSNGQFPVR</sequence>
<dbReference type="PANTHER" id="PTHR43236">
    <property type="entry name" value="ANTITOXIN HIGA1"/>
    <property type="match status" value="1"/>
</dbReference>
<dbReference type="InterPro" id="IPR010359">
    <property type="entry name" value="IrrE_HExxH"/>
</dbReference>
<dbReference type="Pfam" id="PF06114">
    <property type="entry name" value="Peptidase_M78"/>
    <property type="match status" value="1"/>
</dbReference>
<dbReference type="Gene3D" id="1.10.10.2910">
    <property type="match status" value="1"/>
</dbReference>
<organism evidence="2">
    <name type="scientific">Candidatus Nitricoxidivorans perseverans</name>
    <dbReference type="NCBI Taxonomy" id="2975601"/>
    <lineage>
        <taxon>Bacteria</taxon>
        <taxon>Pseudomonadati</taxon>
        <taxon>Pseudomonadota</taxon>
        <taxon>Betaproteobacteria</taxon>
        <taxon>Nitrosomonadales</taxon>
        <taxon>Sterolibacteriaceae</taxon>
        <taxon>Candidatus Nitricoxidivorans</taxon>
    </lineage>
</organism>
<evidence type="ECO:0000259" key="1">
    <source>
        <dbReference type="Pfam" id="PF06114"/>
    </source>
</evidence>
<protein>
    <submittedName>
        <fullName evidence="2">ImmA/IrrE family metallo-endopeptidase</fullName>
    </submittedName>
</protein>
<reference evidence="2" key="1">
    <citation type="journal article" date="2023" name="Nat. Microbiol.">
        <title>Enrichment and characterization of a nitric oxide-reducing microbial community in a continuous bioreactor.</title>
        <authorList>
            <person name="Garrido-Amador P."/>
            <person name="Stortenbeker N."/>
            <person name="Wessels H.J.C.T."/>
            <person name="Speth D.R."/>
            <person name="Garcia-Heredia I."/>
            <person name="Kartal B."/>
        </authorList>
    </citation>
    <scope>NUCLEOTIDE SEQUENCE</scope>
    <source>
        <strain evidence="2">MAG1</strain>
    </source>
</reference>
<dbReference type="KEGG" id="npv:OHM77_07005"/>